<feature type="domain" description="Heterokaryon incompatibility" evidence="1">
    <location>
        <begin position="109"/>
        <end position="271"/>
    </location>
</feature>
<evidence type="ECO:0000313" key="3">
    <source>
        <dbReference type="Proteomes" id="UP000799324"/>
    </source>
</evidence>
<dbReference type="InterPro" id="IPR010730">
    <property type="entry name" value="HET"/>
</dbReference>
<gene>
    <name evidence="2" type="ORF">K491DRAFT_444230</name>
</gene>
<dbReference type="OrthoDB" id="3486565at2759"/>
<dbReference type="EMBL" id="MU004356">
    <property type="protein sequence ID" value="KAF2654914.1"/>
    <property type="molecule type" value="Genomic_DNA"/>
</dbReference>
<evidence type="ECO:0000259" key="1">
    <source>
        <dbReference type="Pfam" id="PF06985"/>
    </source>
</evidence>
<protein>
    <submittedName>
        <fullName evidence="2">HET-domain-containing protein</fullName>
    </submittedName>
</protein>
<dbReference type="PANTHER" id="PTHR33112">
    <property type="entry name" value="DOMAIN PROTEIN, PUTATIVE-RELATED"/>
    <property type="match status" value="1"/>
</dbReference>
<evidence type="ECO:0000313" key="2">
    <source>
        <dbReference type="EMBL" id="KAF2654914.1"/>
    </source>
</evidence>
<reference evidence="2" key="1">
    <citation type="journal article" date="2020" name="Stud. Mycol.">
        <title>101 Dothideomycetes genomes: a test case for predicting lifestyles and emergence of pathogens.</title>
        <authorList>
            <person name="Haridas S."/>
            <person name="Albert R."/>
            <person name="Binder M."/>
            <person name="Bloem J."/>
            <person name="Labutti K."/>
            <person name="Salamov A."/>
            <person name="Andreopoulos B."/>
            <person name="Baker S."/>
            <person name="Barry K."/>
            <person name="Bills G."/>
            <person name="Bluhm B."/>
            <person name="Cannon C."/>
            <person name="Castanera R."/>
            <person name="Culley D."/>
            <person name="Daum C."/>
            <person name="Ezra D."/>
            <person name="Gonzalez J."/>
            <person name="Henrissat B."/>
            <person name="Kuo A."/>
            <person name="Liang C."/>
            <person name="Lipzen A."/>
            <person name="Lutzoni F."/>
            <person name="Magnuson J."/>
            <person name="Mondo S."/>
            <person name="Nolan M."/>
            <person name="Ohm R."/>
            <person name="Pangilinan J."/>
            <person name="Park H.-J."/>
            <person name="Ramirez L."/>
            <person name="Alfaro M."/>
            <person name="Sun H."/>
            <person name="Tritt A."/>
            <person name="Yoshinaga Y."/>
            <person name="Zwiers L.-H."/>
            <person name="Turgeon B."/>
            <person name="Goodwin S."/>
            <person name="Spatafora J."/>
            <person name="Crous P."/>
            <person name="Grigoriev I."/>
        </authorList>
    </citation>
    <scope>NUCLEOTIDE SEQUENCE</scope>
    <source>
        <strain evidence="2">CBS 122681</strain>
    </source>
</reference>
<sequence>MPYFHIGITFKTFYDISERIEIFKSPGAETSLPNVRASQHIDGDTSSDKHLQQAIAWLDDCILHHEHCNPARSFVIAPGLLPKRIIDVTPLDQDGAVKLVEPDDEQGLYLCLSHCWGGLRPYTTTRANIAQHKSKIPWKELPRTFQDAVDFVRRLGQRYLWIDSICILQDDREDWELHASKMADIYKNSYLTLGATAAKDSTHGLYQKNQVYQSKMISSEGSGDDDFNLYMRESMPHWFENKANPWSPWAWSFSPTSSLFPLLQRAWVLQERLLSPRTLHFGPAELVWECCESFACECVASIETYSQQYPKIQHHRSLMDGTTDSRRAIWHDTVQEFSRLSITYMSDRLPALQGIAHRLLQGQSHKIISGLWGEGFLQELLWRVGEFGPGISCGHGPSWSWTKFGQQGYPSWPRNVLKVEEHAVHTGFENLKDCIGDPSILDATGVRLSAPLLRGTVSYNGSSSDDILTTFQFIPDGFWPDNTWPLIATPDVYFNLPGPNHIESDSTVYCAFIATLCKNITEHEGSEDWDPEYALMIRVVDEDSNKYERIGSMTSEDLQYLDDKPEPRPTRLRRMLDGVERTSFTLV</sequence>
<keyword evidence="3" id="KW-1185">Reference proteome</keyword>
<dbReference type="Proteomes" id="UP000799324">
    <property type="component" value="Unassembled WGS sequence"/>
</dbReference>
<dbReference type="AlphaFoldDB" id="A0A6A6T8M1"/>
<dbReference type="PANTHER" id="PTHR33112:SF9">
    <property type="entry name" value="HETEROKARYON INCOMPATIBILITY DOMAIN-CONTAINING PROTEIN"/>
    <property type="match status" value="1"/>
</dbReference>
<organism evidence="2 3">
    <name type="scientific">Lophiostoma macrostomum CBS 122681</name>
    <dbReference type="NCBI Taxonomy" id="1314788"/>
    <lineage>
        <taxon>Eukaryota</taxon>
        <taxon>Fungi</taxon>
        <taxon>Dikarya</taxon>
        <taxon>Ascomycota</taxon>
        <taxon>Pezizomycotina</taxon>
        <taxon>Dothideomycetes</taxon>
        <taxon>Pleosporomycetidae</taxon>
        <taxon>Pleosporales</taxon>
        <taxon>Lophiostomataceae</taxon>
        <taxon>Lophiostoma</taxon>
    </lineage>
</organism>
<dbReference type="Pfam" id="PF06985">
    <property type="entry name" value="HET"/>
    <property type="match status" value="1"/>
</dbReference>
<proteinExistence type="predicted"/>
<accession>A0A6A6T8M1</accession>
<name>A0A6A6T8M1_9PLEO</name>